<name>A0A918MLC8_9FLAO</name>
<evidence type="ECO:0008006" key="3">
    <source>
        <dbReference type="Google" id="ProtNLM"/>
    </source>
</evidence>
<comment type="caution">
    <text evidence="1">The sequence shown here is derived from an EMBL/GenBank/DDBJ whole genome shotgun (WGS) entry which is preliminary data.</text>
</comment>
<reference evidence="1" key="1">
    <citation type="journal article" date="2014" name="Int. J. Syst. Evol. Microbiol.">
        <title>Complete genome sequence of Corynebacterium casei LMG S-19264T (=DSM 44701T), isolated from a smear-ripened cheese.</title>
        <authorList>
            <consortium name="US DOE Joint Genome Institute (JGI-PGF)"/>
            <person name="Walter F."/>
            <person name="Albersmeier A."/>
            <person name="Kalinowski J."/>
            <person name="Ruckert C."/>
        </authorList>
    </citation>
    <scope>NUCLEOTIDE SEQUENCE</scope>
    <source>
        <strain evidence="1">KCTC 12113</strain>
    </source>
</reference>
<dbReference type="AlphaFoldDB" id="A0A918MLC8"/>
<proteinExistence type="predicted"/>
<protein>
    <recommendedName>
        <fullName evidence="3">Collagen-like protein</fullName>
    </recommendedName>
</protein>
<reference evidence="1" key="2">
    <citation type="submission" date="2020-09" db="EMBL/GenBank/DDBJ databases">
        <authorList>
            <person name="Sun Q."/>
            <person name="Kim S."/>
        </authorList>
    </citation>
    <scope>NUCLEOTIDE SEQUENCE</scope>
    <source>
        <strain evidence="1">KCTC 12113</strain>
    </source>
</reference>
<accession>A0A918MLC8</accession>
<evidence type="ECO:0000313" key="2">
    <source>
        <dbReference type="Proteomes" id="UP000634668"/>
    </source>
</evidence>
<organism evidence="1 2">
    <name type="scientific">Arenibacter certesii</name>
    <dbReference type="NCBI Taxonomy" id="228955"/>
    <lineage>
        <taxon>Bacteria</taxon>
        <taxon>Pseudomonadati</taxon>
        <taxon>Bacteroidota</taxon>
        <taxon>Flavobacteriia</taxon>
        <taxon>Flavobacteriales</taxon>
        <taxon>Flavobacteriaceae</taxon>
        <taxon>Arenibacter</taxon>
    </lineage>
</organism>
<dbReference type="Proteomes" id="UP000634668">
    <property type="component" value="Unassembled WGS sequence"/>
</dbReference>
<keyword evidence="2" id="KW-1185">Reference proteome</keyword>
<gene>
    <name evidence="1" type="ORF">GCM10007383_17760</name>
</gene>
<sequence length="207" mass="23490">MERFLKQLLKKHIFITINPNNIIMKKFSILLGTFLALFFMACEGPAGPPGFDGKDGKDGIDGSIFEALVFEIDVDLTYNASNNTYVFNEAFSAHNIELFQNDAILVYRLEEVDNSLDVWRQLPQPFFTDLGLLYYNFDFTQNDYSIYVEPDFDAASVAQSLVTNQIFRVLIIPADVNLSSKMDKSNINAVMNAIGVTEKDVKHFKMN</sequence>
<evidence type="ECO:0000313" key="1">
    <source>
        <dbReference type="EMBL" id="GGW33196.1"/>
    </source>
</evidence>
<dbReference type="EMBL" id="BMWP01000010">
    <property type="protein sequence ID" value="GGW33196.1"/>
    <property type="molecule type" value="Genomic_DNA"/>
</dbReference>